<evidence type="ECO:0000256" key="3">
    <source>
        <dbReference type="SAM" id="SignalP"/>
    </source>
</evidence>
<protein>
    <submittedName>
        <fullName evidence="4">Riboflavin aldehyde-forming enzyme</fullName>
    </submittedName>
</protein>
<reference evidence="4 5" key="1">
    <citation type="submission" date="2024-04" db="EMBL/GenBank/DDBJ databases">
        <title>Phyllosticta paracitricarpa is synonymous to the EU quarantine fungus P. citricarpa based on phylogenomic analyses.</title>
        <authorList>
            <consortium name="Lawrence Berkeley National Laboratory"/>
            <person name="Van ingen-buijs V.A."/>
            <person name="Van westerhoven A.C."/>
            <person name="Haridas S."/>
            <person name="Skiadas P."/>
            <person name="Martin F."/>
            <person name="Groenewald J.Z."/>
            <person name="Crous P.W."/>
            <person name="Seidl M.F."/>
        </authorList>
    </citation>
    <scope>NUCLEOTIDE SEQUENCE [LARGE SCALE GENOMIC DNA]</scope>
    <source>
        <strain evidence="4 5">CBS 141358</strain>
    </source>
</reference>
<keyword evidence="5" id="KW-1185">Reference proteome</keyword>
<accession>A0ABR1N0B0</accession>
<dbReference type="CDD" id="cd22191">
    <property type="entry name" value="DPBB_RlpA_EXP_N-like"/>
    <property type="match status" value="1"/>
</dbReference>
<name>A0ABR1N0B0_9PEZI</name>
<sequence length="274" mass="28004">MKASGIVALTLLSAAAAAPHKQHAQLHQNQNKRDMVWVTEVDEVIETVYQTTTIYLNPGEAVPTSAPAAASAAATTTDAVEQPEPTTVESLTTPSVSSTPVESFSTPTPSSSPSSTYVAPTTLVPVVSSSSSVYVAPSSTAVQSSAAPAATSSAIQAASVASTSSGGGDKHTAHLTYYSPDVGTSFCGPVYANTEPVVALAAGQMSQDMCNKKIKISFGGKTVDAFIGDKCPGCPGDFGLDLSPSLFAALTPLTAGIIDGRRHNEKEKTRRLGA</sequence>
<dbReference type="InterPro" id="IPR051477">
    <property type="entry name" value="Expansin_CellWall"/>
</dbReference>
<evidence type="ECO:0000256" key="1">
    <source>
        <dbReference type="ARBA" id="ARBA00022729"/>
    </source>
</evidence>
<dbReference type="Proteomes" id="UP001367316">
    <property type="component" value="Unassembled WGS sequence"/>
</dbReference>
<dbReference type="PANTHER" id="PTHR31836">
    <property type="match status" value="1"/>
</dbReference>
<evidence type="ECO:0000313" key="5">
    <source>
        <dbReference type="Proteomes" id="UP001367316"/>
    </source>
</evidence>
<keyword evidence="1 3" id="KW-0732">Signal</keyword>
<dbReference type="EMBL" id="JBBPBF010000031">
    <property type="protein sequence ID" value="KAK7608143.1"/>
    <property type="molecule type" value="Genomic_DNA"/>
</dbReference>
<dbReference type="InterPro" id="IPR036908">
    <property type="entry name" value="RlpA-like_sf"/>
</dbReference>
<dbReference type="SUPFAM" id="SSF50685">
    <property type="entry name" value="Barwin-like endoglucanases"/>
    <property type="match status" value="1"/>
</dbReference>
<feature type="region of interest" description="Disordered" evidence="2">
    <location>
        <begin position="67"/>
        <end position="117"/>
    </location>
</feature>
<dbReference type="Gene3D" id="2.40.40.10">
    <property type="entry name" value="RlpA-like domain"/>
    <property type="match status" value="1"/>
</dbReference>
<dbReference type="PANTHER" id="PTHR31836:SF28">
    <property type="entry name" value="SRCR DOMAIN-CONTAINING PROTEIN-RELATED"/>
    <property type="match status" value="1"/>
</dbReference>
<feature type="chain" id="PRO_5046228251" evidence="3">
    <location>
        <begin position="18"/>
        <end position="274"/>
    </location>
</feature>
<evidence type="ECO:0000313" key="4">
    <source>
        <dbReference type="EMBL" id="KAK7608143.1"/>
    </source>
</evidence>
<comment type="caution">
    <text evidence="4">The sequence shown here is derived from an EMBL/GenBank/DDBJ whole genome shotgun (WGS) entry which is preliminary data.</text>
</comment>
<feature type="signal peptide" evidence="3">
    <location>
        <begin position="1"/>
        <end position="17"/>
    </location>
</feature>
<proteinExistence type="predicted"/>
<gene>
    <name evidence="4" type="ORF">JOL62DRAFT_614663</name>
</gene>
<organism evidence="4 5">
    <name type="scientific">Phyllosticta paracitricarpa</name>
    <dbReference type="NCBI Taxonomy" id="2016321"/>
    <lineage>
        <taxon>Eukaryota</taxon>
        <taxon>Fungi</taxon>
        <taxon>Dikarya</taxon>
        <taxon>Ascomycota</taxon>
        <taxon>Pezizomycotina</taxon>
        <taxon>Dothideomycetes</taxon>
        <taxon>Dothideomycetes incertae sedis</taxon>
        <taxon>Botryosphaeriales</taxon>
        <taxon>Phyllostictaceae</taxon>
        <taxon>Phyllosticta</taxon>
    </lineage>
</organism>
<evidence type="ECO:0000256" key="2">
    <source>
        <dbReference type="SAM" id="MobiDB-lite"/>
    </source>
</evidence>